<dbReference type="PANTHER" id="PTHR46579">
    <property type="entry name" value="F5/8 TYPE C DOMAIN-CONTAINING PROTEIN-RELATED"/>
    <property type="match status" value="1"/>
</dbReference>
<name>A0A167KY57_PHYB8</name>
<dbReference type="GeneID" id="28993203"/>
<dbReference type="Pfam" id="PF02992">
    <property type="entry name" value="Transposase_21"/>
    <property type="match status" value="1"/>
</dbReference>
<dbReference type="InterPro" id="IPR004242">
    <property type="entry name" value="Transposase_21"/>
</dbReference>
<evidence type="ECO:0000313" key="2">
    <source>
        <dbReference type="Proteomes" id="UP000077315"/>
    </source>
</evidence>
<reference evidence="2" key="1">
    <citation type="submission" date="2015-06" db="EMBL/GenBank/DDBJ databases">
        <title>Expansion of signal transduction pathways in fungi by whole-genome duplication.</title>
        <authorList>
            <consortium name="DOE Joint Genome Institute"/>
            <person name="Corrochano L.M."/>
            <person name="Kuo A."/>
            <person name="Marcet-Houben M."/>
            <person name="Polaino S."/>
            <person name="Salamov A."/>
            <person name="Villalobos J.M."/>
            <person name="Alvarez M.I."/>
            <person name="Avalos J."/>
            <person name="Benito E.P."/>
            <person name="Benoit I."/>
            <person name="Burger G."/>
            <person name="Camino L.P."/>
            <person name="Canovas D."/>
            <person name="Cerda-Olmedo E."/>
            <person name="Cheng J.-F."/>
            <person name="Dominguez A."/>
            <person name="Elias M."/>
            <person name="Eslava A.P."/>
            <person name="Glaser F."/>
            <person name="Grimwood J."/>
            <person name="Gutierrez G."/>
            <person name="Heitman J."/>
            <person name="Henrissat B."/>
            <person name="Iturriaga E.A."/>
            <person name="Lang B.F."/>
            <person name="Lavin J.L."/>
            <person name="Lee S."/>
            <person name="Li W."/>
            <person name="Lindquist E."/>
            <person name="Lopez-Garcia S."/>
            <person name="Luque E.M."/>
            <person name="Marcos A.T."/>
            <person name="Martin J."/>
            <person name="McCluskey K."/>
            <person name="Medina H.R."/>
            <person name="Miralles-Duran A."/>
            <person name="Miyazaki A."/>
            <person name="Munoz-Torres E."/>
            <person name="Oguiza J.A."/>
            <person name="Ohm R."/>
            <person name="Olmedo M."/>
            <person name="Orejas M."/>
            <person name="Ortiz-Castellanos L."/>
            <person name="Pisabarro A.G."/>
            <person name="Rodriguez-Romero J."/>
            <person name="Ruiz-Herrera J."/>
            <person name="Ruiz-Vazquez R."/>
            <person name="Sanz C."/>
            <person name="Schackwitz W."/>
            <person name="Schmutz J."/>
            <person name="Shahriari M."/>
            <person name="Shelest E."/>
            <person name="Silva-Franco F."/>
            <person name="Soanes D."/>
            <person name="Syed K."/>
            <person name="Tagua V.G."/>
            <person name="Talbot N.J."/>
            <person name="Thon M."/>
            <person name="De vries R.P."/>
            <person name="Wiebenga A."/>
            <person name="Yadav J.S."/>
            <person name="Braun E.L."/>
            <person name="Baker S."/>
            <person name="Garre V."/>
            <person name="Horwitz B."/>
            <person name="Torres-Martinez S."/>
            <person name="Idnurm A."/>
            <person name="Herrera-Estrella A."/>
            <person name="Gabaldon T."/>
            <person name="Grigoriev I.V."/>
        </authorList>
    </citation>
    <scope>NUCLEOTIDE SEQUENCE [LARGE SCALE GENOMIC DNA]</scope>
    <source>
        <strain evidence="2">NRRL 1555(-)</strain>
    </source>
</reference>
<sequence>MPGPKEASTDSMNNYLKPLVDKLLELYNGVKMSDNSNENITVRAALMCVACDIPAARKTSGFTGHASICACHKCQRQFTMIPETTQVDFSGFEYSTWIKRTKARNLDYANKWKEAKNAAERTRLKRSNGTRWSQLHLLTYFDPVWCTIIDPMHNLFLGTAKRMVQIWKELEYFDNQALLAMQDLANGVVVPPDYTRINKKIADGFSFMKADEWKSWCLIYSPFVLKRILPVKHLSNWMFFVNACRLSQNPLLLLTTYPVPMPISNSSNLDTNQKGGFEVTMMKRFLEKAYVGNYIQSFEKKFPASTVNFLHSITRSQVILEQPSSMSSSFILSTFVEYSMNPRKSVMGCEPLPSDVLSFKVEPKIVMCKEHYELISNGTAVSIGLEFQF</sequence>
<dbReference type="InParanoid" id="A0A167KY57"/>
<organism evidence="1 2">
    <name type="scientific">Phycomyces blakesleeanus (strain ATCC 8743b / DSM 1359 / FGSC 10004 / NBRC 33097 / NRRL 1555)</name>
    <dbReference type="NCBI Taxonomy" id="763407"/>
    <lineage>
        <taxon>Eukaryota</taxon>
        <taxon>Fungi</taxon>
        <taxon>Fungi incertae sedis</taxon>
        <taxon>Mucoromycota</taxon>
        <taxon>Mucoromycotina</taxon>
        <taxon>Mucoromycetes</taxon>
        <taxon>Mucorales</taxon>
        <taxon>Phycomycetaceae</taxon>
        <taxon>Phycomyces</taxon>
    </lineage>
</organism>
<keyword evidence="2" id="KW-1185">Reference proteome</keyword>
<dbReference type="VEuPathDB" id="FungiDB:PHYBLDRAFT_149559"/>
<dbReference type="PANTHER" id="PTHR46579:SF2">
    <property type="entry name" value="C2H2-TYPE DOMAIN-CONTAINING PROTEIN"/>
    <property type="match status" value="1"/>
</dbReference>
<dbReference type="STRING" id="763407.A0A167KY57"/>
<proteinExistence type="predicted"/>
<dbReference type="AlphaFoldDB" id="A0A167KY57"/>
<dbReference type="RefSeq" id="XP_018287196.1">
    <property type="nucleotide sequence ID" value="XM_018432297.1"/>
</dbReference>
<dbReference type="EMBL" id="KV440992">
    <property type="protein sequence ID" value="OAD69156.1"/>
    <property type="molecule type" value="Genomic_DNA"/>
</dbReference>
<evidence type="ECO:0000313" key="1">
    <source>
        <dbReference type="EMBL" id="OAD69156.1"/>
    </source>
</evidence>
<protein>
    <submittedName>
        <fullName evidence="1">Uncharacterized protein</fullName>
    </submittedName>
</protein>
<accession>A0A167KY57</accession>
<dbReference type="Proteomes" id="UP000077315">
    <property type="component" value="Unassembled WGS sequence"/>
</dbReference>
<gene>
    <name evidence="1" type="ORF">PHYBLDRAFT_149559</name>
</gene>